<comment type="caution">
    <text evidence="2">The sequence shown here is derived from an EMBL/GenBank/DDBJ whole genome shotgun (WGS) entry which is preliminary data.</text>
</comment>
<evidence type="ECO:0000313" key="3">
    <source>
        <dbReference type="Proteomes" id="UP000037392"/>
    </source>
</evidence>
<organism evidence="2 3">
    <name type="scientific">[Clostridium] citroniae WAL-19142</name>
    <dbReference type="NCBI Taxonomy" id="742734"/>
    <lineage>
        <taxon>Bacteria</taxon>
        <taxon>Bacillati</taxon>
        <taxon>Bacillota</taxon>
        <taxon>Clostridia</taxon>
        <taxon>Lachnospirales</taxon>
        <taxon>Lachnospiraceae</taxon>
        <taxon>Enterocloster</taxon>
    </lineage>
</organism>
<proteinExistence type="predicted"/>
<evidence type="ECO:0000259" key="1">
    <source>
        <dbReference type="Pfam" id="PF09851"/>
    </source>
</evidence>
<accession>A0A0J9BLN3</accession>
<feature type="domain" description="SHOCT" evidence="1">
    <location>
        <begin position="219"/>
        <end position="244"/>
    </location>
</feature>
<gene>
    <name evidence="2" type="ORF">HMPREF9470_04926</name>
</gene>
<name>A0A0J9BLN3_9FIRM</name>
<evidence type="ECO:0000313" key="2">
    <source>
        <dbReference type="EMBL" id="KMW13987.1"/>
    </source>
</evidence>
<dbReference type="GeneID" id="93164762"/>
<dbReference type="EMBL" id="ADLK01000042">
    <property type="protein sequence ID" value="KMW13987.1"/>
    <property type="molecule type" value="Genomic_DNA"/>
</dbReference>
<dbReference type="AlphaFoldDB" id="A0A0J9BLN3"/>
<dbReference type="OrthoDB" id="306887at2"/>
<sequence length="246" mass="26195">MGIKDLMKNAADGATGLVKNELAKMDSERQLAVRRQSQVSAFVTIKNGPIGLNGPNTIRQRQEDGLVYFGTDEAKLYQLIDYSWDGPLYGSVSNTQTTGTNNSQTTKKGKAGKMTAGAVVGTFLLPGIGTAVGAAIGAGGKGKSATQSTMSSNSRQVTQQVEQAGTAVLKLRRINDGMVFPISIACTTEIDAQIRCFQIIQEPSVAEVSKNTADALKGIKALKELLDMGAISEEEFEFKKKQLLNS</sequence>
<reference evidence="2 3" key="1">
    <citation type="submission" date="2011-04" db="EMBL/GenBank/DDBJ databases">
        <title>The Genome Sequence of Clostridium citroniae WAL-19142.</title>
        <authorList>
            <consortium name="The Broad Institute Genome Sequencing Platform"/>
            <person name="Earl A."/>
            <person name="Ward D."/>
            <person name="Feldgarden M."/>
            <person name="Gevers D."/>
            <person name="Warren Y.A."/>
            <person name="Tyrrell K.L."/>
            <person name="Citron D.M."/>
            <person name="Goldstein E.J."/>
            <person name="Daigneault M."/>
            <person name="Allen-Vercoe E."/>
            <person name="Young S.K."/>
            <person name="Zeng Q."/>
            <person name="Gargeya S."/>
            <person name="Fitzgerald M."/>
            <person name="Haas B."/>
            <person name="Abouelleil A."/>
            <person name="Alvarado L."/>
            <person name="Arachchi H.M."/>
            <person name="Berlin A."/>
            <person name="Brown A."/>
            <person name="Chapman S.B."/>
            <person name="Chen Z."/>
            <person name="Dunbar C."/>
            <person name="Freedman E."/>
            <person name="Gearin G."/>
            <person name="Gellesch M."/>
            <person name="Goldberg J."/>
            <person name="Griggs A."/>
            <person name="Gujja S."/>
            <person name="Heilman E.R."/>
            <person name="Heiman D."/>
            <person name="Howarth C."/>
            <person name="Larson L."/>
            <person name="Lui A."/>
            <person name="MacDonald P.J."/>
            <person name="Mehta T."/>
            <person name="Montmayeur A."/>
            <person name="Murphy C."/>
            <person name="Neiman D."/>
            <person name="Pearson M."/>
            <person name="Priest M."/>
            <person name="Roberts A."/>
            <person name="Saif S."/>
            <person name="Shea T."/>
            <person name="Shenoy N."/>
            <person name="Sisk P."/>
            <person name="Stolte C."/>
            <person name="Sykes S."/>
            <person name="White J."/>
            <person name="Yandava C."/>
            <person name="Wortman J."/>
            <person name="Nusbaum C."/>
            <person name="Birren B."/>
        </authorList>
    </citation>
    <scope>NUCLEOTIDE SEQUENCE [LARGE SCALE GENOMIC DNA]</scope>
    <source>
        <strain evidence="2 3">WAL-19142</strain>
    </source>
</reference>
<protein>
    <recommendedName>
        <fullName evidence="1">SHOCT domain-containing protein</fullName>
    </recommendedName>
</protein>
<dbReference type="PATRIC" id="fig|742734.4.peg.5273"/>
<dbReference type="Pfam" id="PF09851">
    <property type="entry name" value="SHOCT"/>
    <property type="match status" value="1"/>
</dbReference>
<dbReference type="InterPro" id="IPR018649">
    <property type="entry name" value="SHOCT"/>
</dbReference>
<dbReference type="Proteomes" id="UP000037392">
    <property type="component" value="Unassembled WGS sequence"/>
</dbReference>
<dbReference type="RefSeq" id="WP_048930961.1">
    <property type="nucleotide sequence ID" value="NZ_KQ235884.1"/>
</dbReference>